<feature type="domain" description="Heme-copper oxidase subunit III family profile" evidence="19">
    <location>
        <begin position="53"/>
        <end position="243"/>
    </location>
</feature>
<dbReference type="OrthoDB" id="9810850at2"/>
<dbReference type="KEGG" id="cke:B5M06_07580"/>
<dbReference type="InterPro" id="IPR024791">
    <property type="entry name" value="Cyt_c/ubiquinol_Oxase_su3"/>
</dbReference>
<evidence type="ECO:0000256" key="7">
    <source>
        <dbReference type="ARBA" id="ARBA00022692"/>
    </source>
</evidence>
<comment type="function">
    <text evidence="12">Cytochrome bo(3) ubiquinol terminal oxidase is the component of the aerobic respiratory chain of E.coli that predominates when cells are grown at high aeration. Has proton pump activity across the membrane in addition to electron transfer, pumping 2 protons/electron.</text>
</comment>
<dbReference type="CDD" id="cd02863">
    <property type="entry name" value="Ubiquinol_oxidase_III"/>
    <property type="match status" value="1"/>
</dbReference>
<proteinExistence type="inferred from homology"/>
<accession>A0A1V0BIT8</accession>
<protein>
    <recommendedName>
        <fullName evidence="4">Cytochrome bo(3) ubiquinol oxidase subunit 3</fullName>
    </recommendedName>
    <alternativeName>
        <fullName evidence="15">Cytochrome o ubiquinol oxidase subunit 3</fullName>
    </alternativeName>
    <alternativeName>
        <fullName evidence="13">Oxidase bo(3) subunit 3</fullName>
    </alternativeName>
    <alternativeName>
        <fullName evidence="16">Ubiquinol oxidase polypeptide III</fullName>
    </alternativeName>
    <alternativeName>
        <fullName evidence="14">Ubiquinol oxidase subunit 3</fullName>
    </alternativeName>
</protein>
<evidence type="ECO:0000256" key="2">
    <source>
        <dbReference type="ARBA" id="ARBA00010581"/>
    </source>
</evidence>
<feature type="transmembrane region" description="Helical" evidence="18">
    <location>
        <begin position="69"/>
        <end position="91"/>
    </location>
</feature>
<keyword evidence="6" id="KW-1003">Cell membrane</keyword>
<dbReference type="Pfam" id="PF00510">
    <property type="entry name" value="COX3"/>
    <property type="match status" value="1"/>
</dbReference>
<name>A0A1V0BIT8_9BURK</name>
<sequence length="244" mass="26683">MLRSFTRSTTTATTTSLHLKCRRQKTLVLNSLHAMSNHTISASAAGAVGQREYHLAHEPHPENGTSLGFWLYLMSDVLIFAALFATYGVLGRSYAGGPTGAELFSLPLVAVNTAFLLVSSLTFGLAMLQKQKKNVGGTLLWLGVTGLLGLAFVAVELYEFAHLIHEGLTPQTSAFGSAFFTLVGTHGLHVSFGLIWLVVLMVQIKQKGLIHANVRRINCLSMFWHFLDVVWIGVFTFVYLMGVL</sequence>
<keyword evidence="11 18" id="KW-0472">Membrane</keyword>
<comment type="subunit">
    <text evidence="3">Heterooctamer of two A chains, two B chains, two C chains and two D chains.</text>
</comment>
<evidence type="ECO:0000256" key="4">
    <source>
        <dbReference type="ARBA" id="ARBA00014687"/>
    </source>
</evidence>
<comment type="subcellular location">
    <subcellularLocation>
        <location evidence="1 17">Cell membrane</location>
        <topology evidence="1 17">Multi-pass membrane protein</topology>
    </subcellularLocation>
</comment>
<evidence type="ECO:0000256" key="3">
    <source>
        <dbReference type="ARBA" id="ARBA00011700"/>
    </source>
</evidence>
<dbReference type="GO" id="GO:0019646">
    <property type="term" value="P:aerobic electron transport chain"/>
    <property type="evidence" value="ECO:0007669"/>
    <property type="project" value="InterPro"/>
</dbReference>
<keyword evidence="10" id="KW-0560">Oxidoreductase</keyword>
<dbReference type="GO" id="GO:0005886">
    <property type="term" value="C:plasma membrane"/>
    <property type="evidence" value="ECO:0007669"/>
    <property type="project" value="UniProtKB-SubCell"/>
</dbReference>
<dbReference type="PROSITE" id="PS50253">
    <property type="entry name" value="COX3"/>
    <property type="match status" value="1"/>
</dbReference>
<dbReference type="Proteomes" id="UP000242792">
    <property type="component" value="Chromosome"/>
</dbReference>
<keyword evidence="8" id="KW-0249">Electron transport</keyword>
<evidence type="ECO:0000256" key="1">
    <source>
        <dbReference type="ARBA" id="ARBA00004651"/>
    </source>
</evidence>
<dbReference type="EMBL" id="CP020121">
    <property type="protein sequence ID" value="AQZ99830.1"/>
    <property type="molecule type" value="Genomic_DNA"/>
</dbReference>
<comment type="similarity">
    <text evidence="2 17">Belongs to the cytochrome c oxidase subunit 3 family.</text>
</comment>
<reference evidence="20 21" key="1">
    <citation type="submission" date="2017-03" db="EMBL/GenBank/DDBJ databases">
        <title>Rapid Whole Genome Sequencing of Comamonas kerstersii Causing Continuous ambulatory Peritoneal Dialysis-Associated Peritonitis.</title>
        <authorList>
            <person name="Zheng B."/>
        </authorList>
    </citation>
    <scope>NUCLEOTIDE SEQUENCE [LARGE SCALE GENOMIC DNA]</scope>
    <source>
        <strain evidence="20 21">8943</strain>
    </source>
</reference>
<evidence type="ECO:0000313" key="21">
    <source>
        <dbReference type="Proteomes" id="UP000242792"/>
    </source>
</evidence>
<organism evidence="20 21">
    <name type="scientific">Comamonas kerstersii</name>
    <dbReference type="NCBI Taxonomy" id="225992"/>
    <lineage>
        <taxon>Bacteria</taxon>
        <taxon>Pseudomonadati</taxon>
        <taxon>Pseudomonadota</taxon>
        <taxon>Betaproteobacteria</taxon>
        <taxon>Burkholderiales</taxon>
        <taxon>Comamonadaceae</taxon>
        <taxon>Comamonas</taxon>
    </lineage>
</organism>
<evidence type="ECO:0000256" key="14">
    <source>
        <dbReference type="ARBA" id="ARBA00031884"/>
    </source>
</evidence>
<dbReference type="InterPro" id="IPR014206">
    <property type="entry name" value="Cyt_c_ubiqinol_oxidase_su3"/>
</dbReference>
<dbReference type="GO" id="GO:0004129">
    <property type="term" value="F:cytochrome-c oxidase activity"/>
    <property type="evidence" value="ECO:0007669"/>
    <property type="project" value="InterPro"/>
</dbReference>
<dbReference type="NCBIfam" id="TIGR02842">
    <property type="entry name" value="CyoC"/>
    <property type="match status" value="1"/>
</dbReference>
<dbReference type="InterPro" id="IPR013833">
    <property type="entry name" value="Cyt_c_oxidase_su3_a-hlx"/>
</dbReference>
<dbReference type="FunFam" id="1.20.120.80:FF:000001">
    <property type="entry name" value="Cytochrome (Ubi)quinol oxidase subunit III"/>
    <property type="match status" value="1"/>
</dbReference>
<evidence type="ECO:0000256" key="8">
    <source>
        <dbReference type="ARBA" id="ARBA00022982"/>
    </source>
</evidence>
<dbReference type="GO" id="GO:0009486">
    <property type="term" value="F:cytochrome bo3 ubiquinol oxidase activity"/>
    <property type="evidence" value="ECO:0007669"/>
    <property type="project" value="InterPro"/>
</dbReference>
<keyword evidence="5" id="KW-0813">Transport</keyword>
<dbReference type="SUPFAM" id="SSF81452">
    <property type="entry name" value="Cytochrome c oxidase subunit III-like"/>
    <property type="match status" value="1"/>
</dbReference>
<evidence type="ECO:0000256" key="11">
    <source>
        <dbReference type="ARBA" id="ARBA00023136"/>
    </source>
</evidence>
<dbReference type="AlphaFoldDB" id="A0A1V0BIT8"/>
<evidence type="ECO:0000256" key="10">
    <source>
        <dbReference type="ARBA" id="ARBA00023002"/>
    </source>
</evidence>
<feature type="transmembrane region" description="Helical" evidence="18">
    <location>
        <begin position="223"/>
        <end position="242"/>
    </location>
</feature>
<evidence type="ECO:0000256" key="17">
    <source>
        <dbReference type="RuleBase" id="RU003376"/>
    </source>
</evidence>
<dbReference type="InterPro" id="IPR033946">
    <property type="entry name" value="Ubiquinol_oxase_su3_dom"/>
</dbReference>
<dbReference type="InterPro" id="IPR035973">
    <property type="entry name" value="Cyt_c_oxidase_su3-like_sf"/>
</dbReference>
<evidence type="ECO:0000256" key="12">
    <source>
        <dbReference type="ARBA" id="ARBA00025694"/>
    </source>
</evidence>
<evidence type="ECO:0000259" key="19">
    <source>
        <dbReference type="PROSITE" id="PS50253"/>
    </source>
</evidence>
<dbReference type="Gene3D" id="1.20.120.80">
    <property type="entry name" value="Cytochrome c oxidase, subunit III, four-helix bundle"/>
    <property type="match status" value="1"/>
</dbReference>
<evidence type="ECO:0000256" key="5">
    <source>
        <dbReference type="ARBA" id="ARBA00022448"/>
    </source>
</evidence>
<evidence type="ECO:0000256" key="13">
    <source>
        <dbReference type="ARBA" id="ARBA00030072"/>
    </source>
</evidence>
<evidence type="ECO:0000256" key="9">
    <source>
        <dbReference type="ARBA" id="ARBA00022989"/>
    </source>
</evidence>
<evidence type="ECO:0000256" key="6">
    <source>
        <dbReference type="ARBA" id="ARBA00022475"/>
    </source>
</evidence>
<feature type="transmembrane region" description="Helical" evidence="18">
    <location>
        <begin position="139"/>
        <end position="158"/>
    </location>
</feature>
<evidence type="ECO:0000313" key="20">
    <source>
        <dbReference type="EMBL" id="AQZ99830.1"/>
    </source>
</evidence>
<keyword evidence="7 17" id="KW-0812">Transmembrane</keyword>
<feature type="transmembrane region" description="Helical" evidence="18">
    <location>
        <begin position="103"/>
        <end position="127"/>
    </location>
</feature>
<evidence type="ECO:0000256" key="16">
    <source>
        <dbReference type="ARBA" id="ARBA00032717"/>
    </source>
</evidence>
<feature type="transmembrane region" description="Helical" evidence="18">
    <location>
        <begin position="178"/>
        <end position="202"/>
    </location>
</feature>
<evidence type="ECO:0000256" key="15">
    <source>
        <dbReference type="ARBA" id="ARBA00032189"/>
    </source>
</evidence>
<gene>
    <name evidence="20" type="ORF">B5M06_07580</name>
</gene>
<dbReference type="InterPro" id="IPR000298">
    <property type="entry name" value="Cyt_c_oxidase-like_su3"/>
</dbReference>
<dbReference type="PANTHER" id="PTHR11403:SF2">
    <property type="entry name" value="CYTOCHROME BO(3) UBIQUINOL OXIDASE SUBUNIT 3"/>
    <property type="match status" value="1"/>
</dbReference>
<evidence type="ECO:0000256" key="18">
    <source>
        <dbReference type="SAM" id="Phobius"/>
    </source>
</evidence>
<dbReference type="PANTHER" id="PTHR11403">
    <property type="entry name" value="CYTOCHROME C OXIDASE SUBUNIT III"/>
    <property type="match status" value="1"/>
</dbReference>
<keyword evidence="9 18" id="KW-1133">Transmembrane helix</keyword>